<evidence type="ECO:0000256" key="5">
    <source>
        <dbReference type="ARBA" id="ARBA00022842"/>
    </source>
</evidence>
<evidence type="ECO:0000256" key="1">
    <source>
        <dbReference type="ARBA" id="ARBA00001946"/>
    </source>
</evidence>
<evidence type="ECO:0000256" key="4">
    <source>
        <dbReference type="ARBA" id="ARBA00022840"/>
    </source>
</evidence>
<dbReference type="Gene3D" id="3.10.20.70">
    <property type="entry name" value="Glutamine synthetase, N-terminal domain"/>
    <property type="match status" value="1"/>
</dbReference>
<dbReference type="PANTHER" id="PTHR43785:SF12">
    <property type="entry name" value="TYPE-1 GLUTAMINE SYNTHETASE 2"/>
    <property type="match status" value="1"/>
</dbReference>
<dbReference type="AlphaFoldDB" id="A0A4R2L843"/>
<feature type="domain" description="GS catalytic" evidence="9">
    <location>
        <begin position="118"/>
        <end position="448"/>
    </location>
</feature>
<evidence type="ECO:0000256" key="7">
    <source>
        <dbReference type="RuleBase" id="RU000384"/>
    </source>
</evidence>
<dbReference type="PROSITE" id="PS00181">
    <property type="entry name" value="GLNA_ATP"/>
    <property type="match status" value="1"/>
</dbReference>
<evidence type="ECO:0000256" key="3">
    <source>
        <dbReference type="ARBA" id="ARBA00022741"/>
    </source>
</evidence>
<protein>
    <submittedName>
        <fullName evidence="10">Glutamate--putrescine ligase</fullName>
    </submittedName>
</protein>
<name>A0A4R2L843_9GAMM</name>
<dbReference type="InterPro" id="IPR008147">
    <property type="entry name" value="Gln_synt_N"/>
</dbReference>
<organism evidence="10 11">
    <name type="scientific">Chromatocurvus halotolerans</name>
    <dbReference type="NCBI Taxonomy" id="1132028"/>
    <lineage>
        <taxon>Bacteria</taxon>
        <taxon>Pseudomonadati</taxon>
        <taxon>Pseudomonadota</taxon>
        <taxon>Gammaproteobacteria</taxon>
        <taxon>Cellvibrionales</taxon>
        <taxon>Halieaceae</taxon>
        <taxon>Chromatocurvus</taxon>
    </lineage>
</organism>
<dbReference type="GO" id="GO:0005524">
    <property type="term" value="F:ATP binding"/>
    <property type="evidence" value="ECO:0007669"/>
    <property type="project" value="UniProtKB-KW"/>
</dbReference>
<dbReference type="InterPro" id="IPR014746">
    <property type="entry name" value="Gln_synth/guanido_kin_cat_dom"/>
</dbReference>
<dbReference type="SUPFAM" id="SSF55931">
    <property type="entry name" value="Glutamine synthetase/guanido kinase"/>
    <property type="match status" value="1"/>
</dbReference>
<dbReference type="InterPro" id="IPR036651">
    <property type="entry name" value="Gln_synt_N_sf"/>
</dbReference>
<dbReference type="GO" id="GO:0006542">
    <property type="term" value="P:glutamine biosynthetic process"/>
    <property type="evidence" value="ECO:0007669"/>
    <property type="project" value="InterPro"/>
</dbReference>
<evidence type="ECO:0000313" key="10">
    <source>
        <dbReference type="EMBL" id="TCO75415.1"/>
    </source>
</evidence>
<dbReference type="EMBL" id="SLWX01000009">
    <property type="protein sequence ID" value="TCO75415.1"/>
    <property type="molecule type" value="Genomic_DNA"/>
</dbReference>
<dbReference type="InterPro" id="IPR008146">
    <property type="entry name" value="Gln_synth_cat_dom"/>
</dbReference>
<dbReference type="SMART" id="SM01230">
    <property type="entry name" value="Gln-synt_C"/>
    <property type="match status" value="1"/>
</dbReference>
<feature type="domain" description="GS beta-grasp" evidence="8">
    <location>
        <begin position="19"/>
        <end position="111"/>
    </location>
</feature>
<dbReference type="RefSeq" id="WP_240624373.1">
    <property type="nucleotide sequence ID" value="NZ_QQSW01000011.1"/>
</dbReference>
<dbReference type="PANTHER" id="PTHR43785">
    <property type="entry name" value="GAMMA-GLUTAMYLPUTRESCINE SYNTHETASE"/>
    <property type="match status" value="1"/>
</dbReference>
<dbReference type="GO" id="GO:0006598">
    <property type="term" value="P:polyamine catabolic process"/>
    <property type="evidence" value="ECO:0007669"/>
    <property type="project" value="TreeGrafter"/>
</dbReference>
<evidence type="ECO:0000259" key="9">
    <source>
        <dbReference type="PROSITE" id="PS51987"/>
    </source>
</evidence>
<dbReference type="Pfam" id="PF00120">
    <property type="entry name" value="Gln-synt_C"/>
    <property type="match status" value="1"/>
</dbReference>
<comment type="caution">
    <text evidence="10">The sequence shown here is derived from an EMBL/GenBank/DDBJ whole genome shotgun (WGS) entry which is preliminary data.</text>
</comment>
<dbReference type="PROSITE" id="PS51987">
    <property type="entry name" value="GS_CATALYTIC"/>
    <property type="match status" value="1"/>
</dbReference>
<comment type="similarity">
    <text evidence="6 7">Belongs to the glutamine synthetase family.</text>
</comment>
<keyword evidence="4" id="KW-0067">ATP-binding</keyword>
<evidence type="ECO:0000256" key="2">
    <source>
        <dbReference type="ARBA" id="ARBA00022598"/>
    </source>
</evidence>
<dbReference type="InterPro" id="IPR027303">
    <property type="entry name" value="Gln_synth_gly_rich_site"/>
</dbReference>
<sequence>MTGMNGKAVDVGDFLAAHPDIDMFEVVLPDIAGGLRGKWITRDKLPTLFAGGLKLPVSALAFDSWGRDVDAWVFDSGDGDGYAQPELRTLAPVPWAPGTGQVVISLLEPDRRPCPIDPRTLLSRLMERFAEHGLTPVVATEMEFFLLGPSSDDLGRPAHTQADRVGGALGSGETYGIEAMASQRNFMRAVHEACAAQHLPVDTLIKESAPSQYEINLYHRADALAAADEGMLLQRAIRGVAVANEMRAAFMAKPFGDLAGNGMHLHCSLLDADGRNVFAHKGSPMLRQAVAGCLDTLDQCMLLFAPHLNSYRRFRSGTHAPLAPSWGFENRTVALRVPLDKPSATRIEHRVPGADAQPHLAIAAFLAGILHGIEGQLEPPEPLTGNAYDQLPPTLPRYLPDALALFADSTFIAASFGGDFQRVYTLLKQQELDEYDRHVTPLEYDASL</sequence>
<reference evidence="10 11" key="1">
    <citation type="submission" date="2019-03" db="EMBL/GenBank/DDBJ databases">
        <title>Genomic Encyclopedia of Type Strains, Phase IV (KMG-IV): sequencing the most valuable type-strain genomes for metagenomic binning, comparative biology and taxonomic classification.</title>
        <authorList>
            <person name="Goeker M."/>
        </authorList>
    </citation>
    <scope>NUCLEOTIDE SEQUENCE [LARGE SCALE GENOMIC DNA]</scope>
    <source>
        <strain evidence="10 11">DSM 23344</strain>
    </source>
</reference>
<keyword evidence="2 10" id="KW-0436">Ligase</keyword>
<evidence type="ECO:0000259" key="8">
    <source>
        <dbReference type="PROSITE" id="PS51986"/>
    </source>
</evidence>
<proteinExistence type="inferred from homology"/>
<keyword evidence="11" id="KW-1185">Reference proteome</keyword>
<keyword evidence="5" id="KW-0460">Magnesium</keyword>
<dbReference type="Proteomes" id="UP000294980">
    <property type="component" value="Unassembled WGS sequence"/>
</dbReference>
<dbReference type="Gene3D" id="3.30.590.10">
    <property type="entry name" value="Glutamine synthetase/guanido kinase, catalytic domain"/>
    <property type="match status" value="1"/>
</dbReference>
<dbReference type="SUPFAM" id="SSF54368">
    <property type="entry name" value="Glutamine synthetase, N-terminal domain"/>
    <property type="match status" value="1"/>
</dbReference>
<evidence type="ECO:0000256" key="6">
    <source>
        <dbReference type="PROSITE-ProRule" id="PRU01330"/>
    </source>
</evidence>
<dbReference type="GO" id="GO:0004356">
    <property type="term" value="F:glutamine synthetase activity"/>
    <property type="evidence" value="ECO:0007669"/>
    <property type="project" value="InterPro"/>
</dbReference>
<accession>A0A4R2L843</accession>
<dbReference type="PROSITE" id="PS51986">
    <property type="entry name" value="GS_BETA_GRASP"/>
    <property type="match status" value="1"/>
</dbReference>
<gene>
    <name evidence="10" type="ORF">EV688_109139</name>
</gene>
<keyword evidence="3" id="KW-0547">Nucleotide-binding</keyword>
<comment type="cofactor">
    <cofactor evidence="1">
        <name>Mg(2+)</name>
        <dbReference type="ChEBI" id="CHEBI:18420"/>
    </cofactor>
</comment>
<evidence type="ECO:0000313" key="11">
    <source>
        <dbReference type="Proteomes" id="UP000294980"/>
    </source>
</evidence>